<dbReference type="EMBL" id="CAJQZP010000644">
    <property type="protein sequence ID" value="CAG4975205.1"/>
    <property type="molecule type" value="Genomic_DNA"/>
</dbReference>
<keyword evidence="3" id="KW-0805">Transcription regulation</keyword>
<evidence type="ECO:0000259" key="6">
    <source>
        <dbReference type="Pfam" id="PF13873"/>
    </source>
</evidence>
<keyword evidence="4" id="KW-0804">Transcription</keyword>
<keyword evidence="8" id="KW-1185">Reference proteome</keyword>
<comment type="subunit">
    <text evidence="1">Self-associates forming complexes of several hundred monomers.</text>
</comment>
<protein>
    <recommendedName>
        <fullName evidence="2">Regulatory protein zeste</fullName>
    </recommendedName>
</protein>
<evidence type="ECO:0000313" key="7">
    <source>
        <dbReference type="EMBL" id="CAG4975205.1"/>
    </source>
</evidence>
<dbReference type="AlphaFoldDB" id="A0A8S3WQF1"/>
<evidence type="ECO:0000256" key="3">
    <source>
        <dbReference type="ARBA" id="ARBA00023015"/>
    </source>
</evidence>
<accession>A0A8S3WQF1</accession>
<sequence>MDSEIVKGKPLTKEQTKSLLGLIEGSKVITTKTTNATNNKLKTEEWIRLAERFNVTATNCPRTPQQLHLKWENLKKNSRKRSTQIRMNQIKTGGGPADYIPPGDILDRVTSLLESTVSGFTVPLGGDKEMAWFDTEQIVDSSETTISTPLSNEKVKKKFKPDENRTATNTAIAEYYSAKKQCLNAKLNNINLENDYLKLKNIELTLNNEKLMLETEKLKLELERLRKQ</sequence>
<proteinExistence type="predicted"/>
<name>A0A8S3WQF1_PARAO</name>
<reference evidence="7" key="1">
    <citation type="submission" date="2021-04" db="EMBL/GenBank/DDBJ databases">
        <authorList>
            <person name="Tunstrom K."/>
        </authorList>
    </citation>
    <scope>NUCLEOTIDE SEQUENCE</scope>
</reference>
<comment type="caution">
    <text evidence="7">The sequence shown here is derived from an EMBL/GenBank/DDBJ whole genome shotgun (WGS) entry which is preliminary data.</text>
</comment>
<dbReference type="Proteomes" id="UP000691718">
    <property type="component" value="Unassembled WGS sequence"/>
</dbReference>
<gene>
    <name evidence="7" type="ORF">PAPOLLO_LOCUS9074</name>
</gene>
<feature type="domain" description="Myb/SANT-like DNA-binding" evidence="6">
    <location>
        <begin position="11"/>
        <end position="82"/>
    </location>
</feature>
<evidence type="ECO:0000256" key="4">
    <source>
        <dbReference type="ARBA" id="ARBA00023163"/>
    </source>
</evidence>
<evidence type="ECO:0000313" key="8">
    <source>
        <dbReference type="Proteomes" id="UP000691718"/>
    </source>
</evidence>
<organism evidence="7 8">
    <name type="scientific">Parnassius apollo</name>
    <name type="common">Apollo butterfly</name>
    <name type="synonym">Papilio apollo</name>
    <dbReference type="NCBI Taxonomy" id="110799"/>
    <lineage>
        <taxon>Eukaryota</taxon>
        <taxon>Metazoa</taxon>
        <taxon>Ecdysozoa</taxon>
        <taxon>Arthropoda</taxon>
        <taxon>Hexapoda</taxon>
        <taxon>Insecta</taxon>
        <taxon>Pterygota</taxon>
        <taxon>Neoptera</taxon>
        <taxon>Endopterygota</taxon>
        <taxon>Lepidoptera</taxon>
        <taxon>Glossata</taxon>
        <taxon>Ditrysia</taxon>
        <taxon>Papilionoidea</taxon>
        <taxon>Papilionidae</taxon>
        <taxon>Parnassiinae</taxon>
        <taxon>Parnassini</taxon>
        <taxon>Parnassius</taxon>
        <taxon>Parnassius</taxon>
    </lineage>
</organism>
<comment type="function">
    <text evidence="5">Involved in transvection phenomena (= synapsis-dependent gene expression), where the synaptic pairing of chromosomes carrying genes with which zeste interacts influences the expression of these genes. Zeste binds to DNA and stimulates transcription from a nearby promoter.</text>
</comment>
<evidence type="ECO:0000256" key="2">
    <source>
        <dbReference type="ARBA" id="ARBA00016807"/>
    </source>
</evidence>
<dbReference type="OrthoDB" id="7489964at2759"/>
<evidence type="ECO:0000256" key="5">
    <source>
        <dbReference type="ARBA" id="ARBA00025466"/>
    </source>
</evidence>
<dbReference type="InterPro" id="IPR028002">
    <property type="entry name" value="Myb_DNA-bind_5"/>
</dbReference>
<evidence type="ECO:0000256" key="1">
    <source>
        <dbReference type="ARBA" id="ARBA00011764"/>
    </source>
</evidence>
<dbReference type="Pfam" id="PF13873">
    <property type="entry name" value="Myb_DNA-bind_5"/>
    <property type="match status" value="1"/>
</dbReference>